<dbReference type="RefSeq" id="WP_035079436.1">
    <property type="nucleotide sequence ID" value="NZ_JQGC01000003.1"/>
</dbReference>
<evidence type="ECO:0000256" key="10">
    <source>
        <dbReference type="ARBA" id="ARBA00023004"/>
    </source>
</evidence>
<dbReference type="GO" id="GO:0046872">
    <property type="term" value="F:metal ion binding"/>
    <property type="evidence" value="ECO:0007669"/>
    <property type="project" value="UniProtKB-KW"/>
</dbReference>
<sequence>MSSTTVTTGYSRAQVIIHWSVVALILFQFFFHDGMETAFDARMDGEGPAGNPLPHIIAGSLVLILAALRVIIRLTRGSPPHPMGQPAIFGVLANVTHGLIYLLLFAMPLSGAVAWFGGIERAGDMHGGPLRFALVALVIVHVSGALVQQFVLRSGVLMRMLKPES</sequence>
<dbReference type="EMBL" id="JQGC01000003">
    <property type="protein sequence ID" value="KFL32092.1"/>
    <property type="molecule type" value="Genomic_DNA"/>
</dbReference>
<keyword evidence="16" id="KW-1185">Reference proteome</keyword>
<evidence type="ECO:0000256" key="13">
    <source>
        <dbReference type="SAM" id="Phobius"/>
    </source>
</evidence>
<dbReference type="InterPro" id="IPR052168">
    <property type="entry name" value="Cytochrome_b561_oxidase"/>
</dbReference>
<dbReference type="GO" id="GO:0022904">
    <property type="term" value="P:respiratory electron transport chain"/>
    <property type="evidence" value="ECO:0007669"/>
    <property type="project" value="InterPro"/>
</dbReference>
<comment type="subcellular location">
    <subcellularLocation>
        <location evidence="2">Cell membrane</location>
        <topology evidence="2">Multi-pass membrane protein</topology>
    </subcellularLocation>
</comment>
<dbReference type="InterPro" id="IPR016174">
    <property type="entry name" value="Di-haem_cyt_TM"/>
</dbReference>
<dbReference type="OrthoDB" id="8156287at2"/>
<keyword evidence="11 13" id="KW-0472">Membrane</keyword>
<name>A0A087M5D9_9HYPH</name>
<dbReference type="GO" id="GO:0009055">
    <property type="term" value="F:electron transfer activity"/>
    <property type="evidence" value="ECO:0007669"/>
    <property type="project" value="InterPro"/>
</dbReference>
<feature type="transmembrane region" description="Helical" evidence="13">
    <location>
        <begin position="87"/>
        <end position="110"/>
    </location>
</feature>
<gene>
    <name evidence="15" type="ORF">JP75_03715</name>
</gene>
<feature type="transmembrane region" description="Helical" evidence="13">
    <location>
        <begin position="12"/>
        <end position="32"/>
    </location>
</feature>
<keyword evidence="7" id="KW-0479">Metal-binding</keyword>
<proteinExistence type="inferred from homology"/>
<evidence type="ECO:0000256" key="1">
    <source>
        <dbReference type="ARBA" id="ARBA00001970"/>
    </source>
</evidence>
<evidence type="ECO:0000256" key="6">
    <source>
        <dbReference type="ARBA" id="ARBA00022692"/>
    </source>
</evidence>
<evidence type="ECO:0000256" key="2">
    <source>
        <dbReference type="ARBA" id="ARBA00004651"/>
    </source>
</evidence>
<keyword evidence="8" id="KW-0249">Electron transport</keyword>
<evidence type="ECO:0000313" key="15">
    <source>
        <dbReference type="EMBL" id="KFL32092.1"/>
    </source>
</evidence>
<dbReference type="AlphaFoldDB" id="A0A087M5D9"/>
<evidence type="ECO:0000256" key="12">
    <source>
        <dbReference type="ARBA" id="ARBA00037975"/>
    </source>
</evidence>
<evidence type="ECO:0000259" key="14">
    <source>
        <dbReference type="Pfam" id="PF01292"/>
    </source>
</evidence>
<evidence type="ECO:0000256" key="9">
    <source>
        <dbReference type="ARBA" id="ARBA00022989"/>
    </source>
</evidence>
<dbReference type="GO" id="GO:0005886">
    <property type="term" value="C:plasma membrane"/>
    <property type="evidence" value="ECO:0007669"/>
    <property type="project" value="UniProtKB-SubCell"/>
</dbReference>
<keyword evidence="5" id="KW-0349">Heme</keyword>
<dbReference type="PANTHER" id="PTHR30529:SF7">
    <property type="entry name" value="CYTOCHROME B561 BACTERIAL_NI-HYDROGENASE DOMAIN-CONTAINING PROTEIN"/>
    <property type="match status" value="1"/>
</dbReference>
<accession>A0A087M5D9</accession>
<evidence type="ECO:0000256" key="4">
    <source>
        <dbReference type="ARBA" id="ARBA00022475"/>
    </source>
</evidence>
<feature type="transmembrane region" description="Helical" evidence="13">
    <location>
        <begin position="52"/>
        <end position="75"/>
    </location>
</feature>
<dbReference type="InterPro" id="IPR011577">
    <property type="entry name" value="Cyt_b561_bac/Ni-Hgenase"/>
</dbReference>
<protein>
    <recommendedName>
        <fullName evidence="14">Cytochrome b561 bacterial/Ni-hydrogenase domain-containing protein</fullName>
    </recommendedName>
</protein>
<comment type="similarity">
    <text evidence="12">Belongs to the cytochrome b561 family.</text>
</comment>
<comment type="cofactor">
    <cofactor evidence="1">
        <name>heme b</name>
        <dbReference type="ChEBI" id="CHEBI:60344"/>
    </cofactor>
</comment>
<evidence type="ECO:0000256" key="11">
    <source>
        <dbReference type="ARBA" id="ARBA00023136"/>
    </source>
</evidence>
<feature type="transmembrane region" description="Helical" evidence="13">
    <location>
        <begin position="130"/>
        <end position="152"/>
    </location>
</feature>
<evidence type="ECO:0000256" key="7">
    <source>
        <dbReference type="ARBA" id="ARBA00022723"/>
    </source>
</evidence>
<reference evidence="15 16" key="1">
    <citation type="submission" date="2014-08" db="EMBL/GenBank/DDBJ databases">
        <authorList>
            <person name="Hassan Y.I."/>
            <person name="Lepp D."/>
            <person name="Zhou T."/>
        </authorList>
    </citation>
    <scope>NUCLEOTIDE SEQUENCE [LARGE SCALE GENOMIC DNA]</scope>
    <source>
        <strain evidence="15 16">IFO13584</strain>
    </source>
</reference>
<keyword evidence="3" id="KW-0813">Transport</keyword>
<dbReference type="Proteomes" id="UP000028981">
    <property type="component" value="Unassembled WGS sequence"/>
</dbReference>
<evidence type="ECO:0000256" key="3">
    <source>
        <dbReference type="ARBA" id="ARBA00022448"/>
    </source>
</evidence>
<dbReference type="Pfam" id="PF01292">
    <property type="entry name" value="Ni_hydr_CYTB"/>
    <property type="match status" value="1"/>
</dbReference>
<keyword evidence="4" id="KW-1003">Cell membrane</keyword>
<evidence type="ECO:0000313" key="16">
    <source>
        <dbReference type="Proteomes" id="UP000028981"/>
    </source>
</evidence>
<feature type="domain" description="Cytochrome b561 bacterial/Ni-hydrogenase" evidence="14">
    <location>
        <begin position="10"/>
        <end position="162"/>
    </location>
</feature>
<dbReference type="PANTHER" id="PTHR30529">
    <property type="entry name" value="CYTOCHROME B561"/>
    <property type="match status" value="1"/>
</dbReference>
<organism evidence="15 16">
    <name type="scientific">Devosia riboflavina</name>
    <dbReference type="NCBI Taxonomy" id="46914"/>
    <lineage>
        <taxon>Bacteria</taxon>
        <taxon>Pseudomonadati</taxon>
        <taxon>Pseudomonadota</taxon>
        <taxon>Alphaproteobacteria</taxon>
        <taxon>Hyphomicrobiales</taxon>
        <taxon>Devosiaceae</taxon>
        <taxon>Devosia</taxon>
    </lineage>
</organism>
<evidence type="ECO:0000256" key="5">
    <source>
        <dbReference type="ARBA" id="ARBA00022617"/>
    </source>
</evidence>
<comment type="caution">
    <text evidence="15">The sequence shown here is derived from an EMBL/GenBank/DDBJ whole genome shotgun (WGS) entry which is preliminary data.</text>
</comment>
<dbReference type="GO" id="GO:0020037">
    <property type="term" value="F:heme binding"/>
    <property type="evidence" value="ECO:0007669"/>
    <property type="project" value="TreeGrafter"/>
</dbReference>
<evidence type="ECO:0000256" key="8">
    <source>
        <dbReference type="ARBA" id="ARBA00022982"/>
    </source>
</evidence>
<keyword evidence="6 13" id="KW-0812">Transmembrane</keyword>
<keyword evidence="9 13" id="KW-1133">Transmembrane helix</keyword>
<dbReference type="SUPFAM" id="SSF81342">
    <property type="entry name" value="Transmembrane di-heme cytochromes"/>
    <property type="match status" value="1"/>
</dbReference>
<keyword evidence="10" id="KW-0408">Iron</keyword>